<gene>
    <name evidence="1" type="ORF">CTI12_AA180710</name>
</gene>
<dbReference type="OrthoDB" id="1531937at2759"/>
<reference evidence="1 2" key="1">
    <citation type="journal article" date="2018" name="Mol. Plant">
        <title>The genome of Artemisia annua provides insight into the evolution of Asteraceae family and artemisinin biosynthesis.</title>
        <authorList>
            <person name="Shen Q."/>
            <person name="Zhang L."/>
            <person name="Liao Z."/>
            <person name="Wang S."/>
            <person name="Yan T."/>
            <person name="Shi P."/>
            <person name="Liu M."/>
            <person name="Fu X."/>
            <person name="Pan Q."/>
            <person name="Wang Y."/>
            <person name="Lv Z."/>
            <person name="Lu X."/>
            <person name="Zhang F."/>
            <person name="Jiang W."/>
            <person name="Ma Y."/>
            <person name="Chen M."/>
            <person name="Hao X."/>
            <person name="Li L."/>
            <person name="Tang Y."/>
            <person name="Lv G."/>
            <person name="Zhou Y."/>
            <person name="Sun X."/>
            <person name="Brodelius P.E."/>
            <person name="Rose J.K.C."/>
            <person name="Tang K."/>
        </authorList>
    </citation>
    <scope>NUCLEOTIDE SEQUENCE [LARGE SCALE GENOMIC DNA]</scope>
    <source>
        <strain evidence="2">cv. Huhao1</strain>
        <tissue evidence="1">Leaf</tissue>
    </source>
</reference>
<keyword evidence="2" id="KW-1185">Reference proteome</keyword>
<proteinExistence type="predicted"/>
<keyword evidence="1" id="KW-0687">Ribonucleoprotein</keyword>
<dbReference type="AlphaFoldDB" id="A0A2U1P8U0"/>
<evidence type="ECO:0000313" key="1">
    <source>
        <dbReference type="EMBL" id="PWA82164.1"/>
    </source>
</evidence>
<comment type="caution">
    <text evidence="1">The sequence shown here is derived from an EMBL/GenBank/DDBJ whole genome shotgun (WGS) entry which is preliminary data.</text>
</comment>
<keyword evidence="1" id="KW-0689">Ribosomal protein</keyword>
<name>A0A2U1P8U0_ARTAN</name>
<sequence length="165" mass="18836">MAPGCLMCNNLYIYRYFNTNRRCPFCYLLVACHFVFESLVQLFRGHAMKTVVLGGPGLQKAVVQEDKLNPYGNMTQPNVHGMETWFDSSSCGPIEPAKGETVRGELAKSKPRKTVSINHTVEFIDDYLSNKKRKRKTMEQWPSMDIEDDEIKPLRSILKAGKNQT</sequence>
<dbReference type="Proteomes" id="UP000245207">
    <property type="component" value="Unassembled WGS sequence"/>
</dbReference>
<protein>
    <submittedName>
        <fullName evidence="1">Membrane transporter, Tim44-related/Ribosomal protein L45</fullName>
    </submittedName>
</protein>
<organism evidence="1 2">
    <name type="scientific">Artemisia annua</name>
    <name type="common">Sweet wormwood</name>
    <dbReference type="NCBI Taxonomy" id="35608"/>
    <lineage>
        <taxon>Eukaryota</taxon>
        <taxon>Viridiplantae</taxon>
        <taxon>Streptophyta</taxon>
        <taxon>Embryophyta</taxon>
        <taxon>Tracheophyta</taxon>
        <taxon>Spermatophyta</taxon>
        <taxon>Magnoliopsida</taxon>
        <taxon>eudicotyledons</taxon>
        <taxon>Gunneridae</taxon>
        <taxon>Pentapetalae</taxon>
        <taxon>asterids</taxon>
        <taxon>campanulids</taxon>
        <taxon>Asterales</taxon>
        <taxon>Asteraceae</taxon>
        <taxon>Asteroideae</taxon>
        <taxon>Anthemideae</taxon>
        <taxon>Artemisiinae</taxon>
        <taxon>Artemisia</taxon>
    </lineage>
</organism>
<dbReference type="EMBL" id="PKPP01001503">
    <property type="protein sequence ID" value="PWA82164.1"/>
    <property type="molecule type" value="Genomic_DNA"/>
</dbReference>
<evidence type="ECO:0000313" key="2">
    <source>
        <dbReference type="Proteomes" id="UP000245207"/>
    </source>
</evidence>
<dbReference type="GO" id="GO:0005840">
    <property type="term" value="C:ribosome"/>
    <property type="evidence" value="ECO:0007669"/>
    <property type="project" value="UniProtKB-KW"/>
</dbReference>
<accession>A0A2U1P8U0</accession>